<gene>
    <name evidence="2" type="ORF">SL103_14595</name>
</gene>
<evidence type="ECO:0000256" key="1">
    <source>
        <dbReference type="SAM" id="MobiDB-lite"/>
    </source>
</evidence>
<sequence length="94" mass="9165">MTSSPADRSRPPLRPVPARLLPARPVLGFVALLAVLFALSYTAGSLTGPVAPGLRPADGSPAGGPEPSGGGDMGGMHGMGAGAPRPATVGAPTR</sequence>
<dbReference type="RefSeq" id="WP_069569289.1">
    <property type="nucleotide sequence ID" value="NZ_CP017157.1"/>
</dbReference>
<organism evidence="2 3">
    <name type="scientific">Streptomyces lydicus</name>
    <dbReference type="NCBI Taxonomy" id="47763"/>
    <lineage>
        <taxon>Bacteria</taxon>
        <taxon>Bacillati</taxon>
        <taxon>Actinomycetota</taxon>
        <taxon>Actinomycetes</taxon>
        <taxon>Kitasatosporales</taxon>
        <taxon>Streptomycetaceae</taxon>
        <taxon>Streptomyces</taxon>
    </lineage>
</organism>
<proteinExistence type="predicted"/>
<accession>A0A1D7VKN2</accession>
<name>A0A1D7VKN2_9ACTN</name>
<keyword evidence="3" id="KW-1185">Reference proteome</keyword>
<feature type="region of interest" description="Disordered" evidence="1">
    <location>
        <begin position="48"/>
        <end position="94"/>
    </location>
</feature>
<dbReference type="AlphaFoldDB" id="A0A1D7VKN2"/>
<evidence type="ECO:0000313" key="2">
    <source>
        <dbReference type="EMBL" id="AOP47323.1"/>
    </source>
</evidence>
<evidence type="ECO:0000313" key="3">
    <source>
        <dbReference type="Proteomes" id="UP000094094"/>
    </source>
</evidence>
<reference evidence="2 3" key="1">
    <citation type="submission" date="2016-09" db="EMBL/GenBank/DDBJ databases">
        <title>Complete genome sequencing of Streptomyces lydicus 103 and metabolic pathways analysis of antibiotic biosynthesis.</title>
        <authorList>
            <person name="Jia N."/>
            <person name="Ding M.-Z."/>
            <person name="Gao F."/>
            <person name="Yuan Y.-J."/>
        </authorList>
    </citation>
    <scope>NUCLEOTIDE SEQUENCE [LARGE SCALE GENOMIC DNA]</scope>
    <source>
        <strain evidence="2 3">103</strain>
    </source>
</reference>
<dbReference type="Proteomes" id="UP000094094">
    <property type="component" value="Chromosome"/>
</dbReference>
<dbReference type="KEGG" id="slc:SL103_14595"/>
<dbReference type="EMBL" id="CP017157">
    <property type="protein sequence ID" value="AOP47323.1"/>
    <property type="molecule type" value="Genomic_DNA"/>
</dbReference>
<protein>
    <submittedName>
        <fullName evidence="2">Uncharacterized protein</fullName>
    </submittedName>
</protein>
<feature type="compositionally biased region" description="Low complexity" evidence="1">
    <location>
        <begin position="56"/>
        <end position="65"/>
    </location>
</feature>
<feature type="compositionally biased region" description="Gly residues" evidence="1">
    <location>
        <begin position="66"/>
        <end position="81"/>
    </location>
</feature>